<dbReference type="Proteomes" id="UP000177396">
    <property type="component" value="Unassembled WGS sequence"/>
</dbReference>
<organism evidence="3 4">
    <name type="scientific">Candidatus Gottesmanbacteria bacterium RBG_16_38_7b</name>
    <dbReference type="NCBI Taxonomy" id="1798372"/>
    <lineage>
        <taxon>Bacteria</taxon>
        <taxon>Candidatus Gottesmaniibacteriota</taxon>
    </lineage>
</organism>
<dbReference type="EMBL" id="MFJB01000052">
    <property type="protein sequence ID" value="OGF99758.1"/>
    <property type="molecule type" value="Genomic_DNA"/>
</dbReference>
<evidence type="ECO:0000313" key="3">
    <source>
        <dbReference type="EMBL" id="OGF99758.1"/>
    </source>
</evidence>
<name>A0A1F5YHS0_9BACT</name>
<dbReference type="AlphaFoldDB" id="A0A1F5YHS0"/>
<feature type="domain" description="Glycosyltransferase 2-like" evidence="2">
    <location>
        <begin position="8"/>
        <end position="112"/>
    </location>
</feature>
<proteinExistence type="predicted"/>
<evidence type="ECO:0000256" key="1">
    <source>
        <dbReference type="SAM" id="Phobius"/>
    </source>
</evidence>
<accession>A0A1F5YHS0</accession>
<reference evidence="3 4" key="1">
    <citation type="journal article" date="2016" name="Nat. Commun.">
        <title>Thousands of microbial genomes shed light on interconnected biogeochemical processes in an aquifer system.</title>
        <authorList>
            <person name="Anantharaman K."/>
            <person name="Brown C.T."/>
            <person name="Hug L.A."/>
            <person name="Sharon I."/>
            <person name="Castelle C.J."/>
            <person name="Probst A.J."/>
            <person name="Thomas B.C."/>
            <person name="Singh A."/>
            <person name="Wilkins M.J."/>
            <person name="Karaoz U."/>
            <person name="Brodie E.L."/>
            <person name="Williams K.H."/>
            <person name="Hubbard S.S."/>
            <person name="Banfield J.F."/>
        </authorList>
    </citation>
    <scope>NUCLEOTIDE SEQUENCE [LARGE SCALE GENOMIC DNA]</scope>
</reference>
<gene>
    <name evidence="3" type="ORF">A2153_04530</name>
</gene>
<sequence length="258" mass="30100">MNNKVPLSTVILTRNEEDNIKRCLESVIWGDEIIVIDDNSSDKTLAIVRTFHQKNKKIKIFTRSLKGDYAAQRNFGLFKAKNKWVFFIDADEIISAQLKKEIIETLASQNKENINGYYLKRTDYFLGRRLKCGETADIRLIRLIKKGFGSWQGRVHEVYRSTGKLGRLQNPLHHYPHKNISSFLTKINSYSDIVAQYWIEQGRSSSYWQIIAYPLIKFINNYFIKMGFLDGVPGLIMAVMMSFHSFLVRSKVYLKKKK</sequence>
<comment type="caution">
    <text evidence="3">The sequence shown here is derived from an EMBL/GenBank/DDBJ whole genome shotgun (WGS) entry which is preliminary data.</text>
</comment>
<dbReference type="PANTHER" id="PTHR43630:SF2">
    <property type="entry name" value="GLYCOSYLTRANSFERASE"/>
    <property type="match status" value="1"/>
</dbReference>
<keyword evidence="1" id="KW-0812">Transmembrane</keyword>
<dbReference type="Gene3D" id="3.90.550.10">
    <property type="entry name" value="Spore Coat Polysaccharide Biosynthesis Protein SpsA, Chain A"/>
    <property type="match status" value="1"/>
</dbReference>
<dbReference type="CDD" id="cd02511">
    <property type="entry name" value="Beta4Glucosyltransferase"/>
    <property type="match status" value="1"/>
</dbReference>
<evidence type="ECO:0000259" key="2">
    <source>
        <dbReference type="Pfam" id="PF00535"/>
    </source>
</evidence>
<dbReference type="InterPro" id="IPR029044">
    <property type="entry name" value="Nucleotide-diphossugar_trans"/>
</dbReference>
<dbReference type="SUPFAM" id="SSF53448">
    <property type="entry name" value="Nucleotide-diphospho-sugar transferases"/>
    <property type="match status" value="1"/>
</dbReference>
<feature type="transmembrane region" description="Helical" evidence="1">
    <location>
        <begin position="222"/>
        <end position="248"/>
    </location>
</feature>
<keyword evidence="1" id="KW-0472">Membrane</keyword>
<dbReference type="Pfam" id="PF00535">
    <property type="entry name" value="Glycos_transf_2"/>
    <property type="match status" value="1"/>
</dbReference>
<protein>
    <recommendedName>
        <fullName evidence="2">Glycosyltransferase 2-like domain-containing protein</fullName>
    </recommendedName>
</protein>
<dbReference type="InterPro" id="IPR001173">
    <property type="entry name" value="Glyco_trans_2-like"/>
</dbReference>
<keyword evidence="1" id="KW-1133">Transmembrane helix</keyword>
<dbReference type="PANTHER" id="PTHR43630">
    <property type="entry name" value="POLY-BETA-1,6-N-ACETYL-D-GLUCOSAMINE SYNTHASE"/>
    <property type="match status" value="1"/>
</dbReference>
<evidence type="ECO:0000313" key="4">
    <source>
        <dbReference type="Proteomes" id="UP000177396"/>
    </source>
</evidence>